<gene>
    <name evidence="4" type="ORF">BD289DRAFT_421311</name>
</gene>
<name>A0A2T3AMB9_9PEZI</name>
<evidence type="ECO:0000313" key="4">
    <source>
        <dbReference type="EMBL" id="PSS03451.1"/>
    </source>
</evidence>
<evidence type="ECO:0000256" key="2">
    <source>
        <dbReference type="ARBA" id="ARBA00022857"/>
    </source>
</evidence>
<dbReference type="EMBL" id="KZ678375">
    <property type="protein sequence ID" value="PSS03451.1"/>
    <property type="molecule type" value="Genomic_DNA"/>
</dbReference>
<dbReference type="GO" id="GO:0006633">
    <property type="term" value="P:fatty acid biosynthetic process"/>
    <property type="evidence" value="ECO:0007669"/>
    <property type="project" value="TreeGrafter"/>
</dbReference>
<dbReference type="PROSITE" id="PS00061">
    <property type="entry name" value="ADH_SHORT"/>
    <property type="match status" value="1"/>
</dbReference>
<proteinExistence type="inferred from homology"/>
<dbReference type="GO" id="GO:0016616">
    <property type="term" value="F:oxidoreductase activity, acting on the CH-OH group of donors, NAD or NADP as acceptor"/>
    <property type="evidence" value="ECO:0007669"/>
    <property type="project" value="TreeGrafter"/>
</dbReference>
<comment type="similarity">
    <text evidence="1 3">Belongs to the short-chain dehydrogenases/reductases (SDR) family.</text>
</comment>
<evidence type="ECO:0000313" key="5">
    <source>
        <dbReference type="Proteomes" id="UP000241462"/>
    </source>
</evidence>
<evidence type="ECO:0000256" key="1">
    <source>
        <dbReference type="ARBA" id="ARBA00006484"/>
    </source>
</evidence>
<dbReference type="PANTHER" id="PTHR42760:SF127">
    <property type="entry name" value="3-KETOACYL-ACYL CARRIER PROTEIN REDUCTASE-RELATED"/>
    <property type="match status" value="1"/>
</dbReference>
<dbReference type="SUPFAM" id="SSF51735">
    <property type="entry name" value="NAD(P)-binding Rossmann-fold domains"/>
    <property type="match status" value="1"/>
</dbReference>
<reference evidence="4 5" key="1">
    <citation type="journal article" date="2018" name="Mycol. Prog.">
        <title>Coniella lustricola, a new species from submerged detritus.</title>
        <authorList>
            <person name="Raudabaugh D.B."/>
            <person name="Iturriaga T."/>
            <person name="Carver A."/>
            <person name="Mondo S."/>
            <person name="Pangilinan J."/>
            <person name="Lipzen A."/>
            <person name="He G."/>
            <person name="Amirebrahimi M."/>
            <person name="Grigoriev I.V."/>
            <person name="Miller A.N."/>
        </authorList>
    </citation>
    <scope>NUCLEOTIDE SEQUENCE [LARGE SCALE GENOMIC DNA]</scope>
    <source>
        <strain evidence="4 5">B22-T-1</strain>
    </source>
</reference>
<dbReference type="InterPro" id="IPR036291">
    <property type="entry name" value="NAD(P)-bd_dom_sf"/>
</dbReference>
<dbReference type="PRINTS" id="PR00081">
    <property type="entry name" value="GDHRDH"/>
</dbReference>
<dbReference type="GO" id="GO:0048038">
    <property type="term" value="F:quinone binding"/>
    <property type="evidence" value="ECO:0007669"/>
    <property type="project" value="TreeGrafter"/>
</dbReference>
<evidence type="ECO:0000256" key="3">
    <source>
        <dbReference type="RuleBase" id="RU000363"/>
    </source>
</evidence>
<dbReference type="STRING" id="2025994.A0A2T3AMB9"/>
<evidence type="ECO:0008006" key="6">
    <source>
        <dbReference type="Google" id="ProtNLM"/>
    </source>
</evidence>
<dbReference type="Pfam" id="PF00106">
    <property type="entry name" value="adh_short"/>
    <property type="match status" value="1"/>
</dbReference>
<dbReference type="Proteomes" id="UP000241462">
    <property type="component" value="Unassembled WGS sequence"/>
</dbReference>
<dbReference type="CDD" id="cd05233">
    <property type="entry name" value="SDR_c"/>
    <property type="match status" value="1"/>
</dbReference>
<sequence length="290" mass="31011">MHYFRFTRTTSQYSRPYQQKFSNMTNLTILITGASGGIGKATALRLAQPDIFSSSSSPSFKVHTLILHYNSANPETTKALTTALNNLNSSIRVIWLQADLSCTSSVSTLCTAATSAAMSPINVLFLNAGTHLNHAGATTPSASGTLQNVDLDIFEKTWRVNALAPYHLTRTLVPDMLDHGFGRVIYTSSVAAMTGGVVGPHYSSSKAALHGMMHFLAKQYAGQGLTFNVVAPALIADTAMLPGSEDELKKNIPVGRLGRPEEIAELVVPMIANGYISNKVWAADGGLVPQ</sequence>
<dbReference type="PANTHER" id="PTHR42760">
    <property type="entry name" value="SHORT-CHAIN DEHYDROGENASES/REDUCTASES FAMILY MEMBER"/>
    <property type="match status" value="1"/>
</dbReference>
<dbReference type="InParanoid" id="A0A2T3AMB9"/>
<dbReference type="InterPro" id="IPR002347">
    <property type="entry name" value="SDR_fam"/>
</dbReference>
<dbReference type="Gene3D" id="3.40.50.720">
    <property type="entry name" value="NAD(P)-binding Rossmann-like Domain"/>
    <property type="match status" value="1"/>
</dbReference>
<keyword evidence="5" id="KW-1185">Reference proteome</keyword>
<dbReference type="PRINTS" id="PR00080">
    <property type="entry name" value="SDRFAMILY"/>
</dbReference>
<dbReference type="OrthoDB" id="417891at2759"/>
<accession>A0A2T3AMB9</accession>
<organism evidence="4 5">
    <name type="scientific">Coniella lustricola</name>
    <dbReference type="NCBI Taxonomy" id="2025994"/>
    <lineage>
        <taxon>Eukaryota</taxon>
        <taxon>Fungi</taxon>
        <taxon>Dikarya</taxon>
        <taxon>Ascomycota</taxon>
        <taxon>Pezizomycotina</taxon>
        <taxon>Sordariomycetes</taxon>
        <taxon>Sordariomycetidae</taxon>
        <taxon>Diaporthales</taxon>
        <taxon>Schizoparmaceae</taxon>
        <taxon>Coniella</taxon>
    </lineage>
</organism>
<protein>
    <recommendedName>
        <fullName evidence="6">NAD(P)-binding protein</fullName>
    </recommendedName>
</protein>
<dbReference type="AlphaFoldDB" id="A0A2T3AMB9"/>
<keyword evidence="2" id="KW-0521">NADP</keyword>
<dbReference type="InterPro" id="IPR020904">
    <property type="entry name" value="Sc_DH/Rdtase_CS"/>
</dbReference>